<name>A0A2T3A1J9_9PEZI</name>
<reference evidence="1 2" key="1">
    <citation type="journal article" date="2018" name="Mycol. Prog.">
        <title>Coniella lustricola, a new species from submerged detritus.</title>
        <authorList>
            <person name="Raudabaugh D.B."/>
            <person name="Iturriaga T."/>
            <person name="Carver A."/>
            <person name="Mondo S."/>
            <person name="Pangilinan J."/>
            <person name="Lipzen A."/>
            <person name="He G."/>
            <person name="Amirebrahimi M."/>
            <person name="Grigoriev I.V."/>
            <person name="Miller A.N."/>
        </authorList>
    </citation>
    <scope>NUCLEOTIDE SEQUENCE [LARGE SCALE GENOMIC DNA]</scope>
    <source>
        <strain evidence="1 2">B22-T-1</strain>
    </source>
</reference>
<keyword evidence="2" id="KW-1185">Reference proteome</keyword>
<evidence type="ECO:0000313" key="2">
    <source>
        <dbReference type="Proteomes" id="UP000241462"/>
    </source>
</evidence>
<evidence type="ECO:0000313" key="1">
    <source>
        <dbReference type="EMBL" id="PSR81101.1"/>
    </source>
</evidence>
<dbReference type="InParanoid" id="A0A2T3A1J9"/>
<accession>A0A2T3A1J9</accession>
<organism evidence="1 2">
    <name type="scientific">Coniella lustricola</name>
    <dbReference type="NCBI Taxonomy" id="2025994"/>
    <lineage>
        <taxon>Eukaryota</taxon>
        <taxon>Fungi</taxon>
        <taxon>Dikarya</taxon>
        <taxon>Ascomycota</taxon>
        <taxon>Pezizomycotina</taxon>
        <taxon>Sordariomycetes</taxon>
        <taxon>Sordariomycetidae</taxon>
        <taxon>Diaporthales</taxon>
        <taxon>Schizoparmaceae</taxon>
        <taxon>Coniella</taxon>
    </lineage>
</organism>
<dbReference type="EMBL" id="KZ678509">
    <property type="protein sequence ID" value="PSR81101.1"/>
    <property type="molecule type" value="Genomic_DNA"/>
</dbReference>
<protein>
    <submittedName>
        <fullName evidence="1">Uncharacterized protein</fullName>
    </submittedName>
</protein>
<gene>
    <name evidence="1" type="ORF">BD289DRAFT_45129</name>
</gene>
<dbReference type="Proteomes" id="UP000241462">
    <property type="component" value="Unassembled WGS sequence"/>
</dbReference>
<proteinExistence type="predicted"/>
<sequence>MCVLHIECWISLFIHLRSSQLSKTPDRFAYRSFPFQTWPPSIEDSSAIRIAPIFIHIHYRLVYSAVLYTMYIKMQLSNT</sequence>
<dbReference type="AlphaFoldDB" id="A0A2T3A1J9"/>